<dbReference type="AlphaFoldDB" id="A0A1H4B0H2"/>
<dbReference type="STRING" id="908615.SAMN05421540_105216"/>
<gene>
    <name evidence="5" type="ORF">SAMN05421540_105216</name>
</gene>
<dbReference type="CDD" id="cd03146">
    <property type="entry name" value="GAT1_Peptidase_E"/>
    <property type="match status" value="1"/>
</dbReference>
<accession>A0A1H4B0H2</accession>
<name>A0A1H4B0H2_9FLAO</name>
<dbReference type="EMBL" id="FNQF01000005">
    <property type="protein sequence ID" value="SEA41675.1"/>
    <property type="molecule type" value="Genomic_DNA"/>
</dbReference>
<dbReference type="NCBIfam" id="NF003642">
    <property type="entry name" value="PRK05282.1"/>
    <property type="match status" value="1"/>
</dbReference>
<comment type="similarity">
    <text evidence="1">Belongs to the peptidase S51 family.</text>
</comment>
<dbReference type="GO" id="GO:0006508">
    <property type="term" value="P:proteolysis"/>
    <property type="evidence" value="ECO:0007669"/>
    <property type="project" value="UniProtKB-KW"/>
</dbReference>
<reference evidence="5 6" key="1">
    <citation type="submission" date="2016-10" db="EMBL/GenBank/DDBJ databases">
        <authorList>
            <person name="de Groot N.N."/>
        </authorList>
    </citation>
    <scope>NUCLEOTIDE SEQUENCE [LARGE SCALE GENOMIC DNA]</scope>
    <source>
        <strain evidence="5 6">DSM 23581</strain>
    </source>
</reference>
<dbReference type="InterPro" id="IPR029062">
    <property type="entry name" value="Class_I_gatase-like"/>
</dbReference>
<dbReference type="SUPFAM" id="SSF52317">
    <property type="entry name" value="Class I glutamine amidotransferase-like"/>
    <property type="match status" value="1"/>
</dbReference>
<evidence type="ECO:0000256" key="2">
    <source>
        <dbReference type="ARBA" id="ARBA00022670"/>
    </source>
</evidence>
<evidence type="ECO:0000313" key="5">
    <source>
        <dbReference type="EMBL" id="SEA41675.1"/>
    </source>
</evidence>
<keyword evidence="4" id="KW-0720">Serine protease</keyword>
<organism evidence="5 6">
    <name type="scientific">Psychroflexus halocasei</name>
    <dbReference type="NCBI Taxonomy" id="908615"/>
    <lineage>
        <taxon>Bacteria</taxon>
        <taxon>Pseudomonadati</taxon>
        <taxon>Bacteroidota</taxon>
        <taxon>Flavobacteriia</taxon>
        <taxon>Flavobacteriales</taxon>
        <taxon>Flavobacteriaceae</taxon>
        <taxon>Psychroflexus</taxon>
    </lineage>
</organism>
<evidence type="ECO:0000313" key="6">
    <source>
        <dbReference type="Proteomes" id="UP000198820"/>
    </source>
</evidence>
<sequence>MRQNLNCIIASTSTIHGLGYLEYLKPTLKKFFKEKKKLVFIPFARPGGITHDAYTDKVREELDDIFDTIKGLHEYENPEQALKDADAIFTGGGNTFLLVKTLHDKNLMTTLKEEILKGKAYLGTSAGSNICGINMQTTNDMPIVYPSSFETMGILKFNINAHYLDPNPHSTHKGETRETRLKEFQAQNNINVIGLREGSYIKAEGEKLTLEGGLKARIFEPGKEAYEIESGENLDFL</sequence>
<dbReference type="RefSeq" id="WP_093244145.1">
    <property type="nucleotide sequence ID" value="NZ_FNQF01000005.1"/>
</dbReference>
<dbReference type="PANTHER" id="PTHR20842:SF0">
    <property type="entry name" value="ALPHA-ASPARTYL DIPEPTIDASE"/>
    <property type="match status" value="1"/>
</dbReference>
<proteinExistence type="inferred from homology"/>
<keyword evidence="6" id="KW-1185">Reference proteome</keyword>
<dbReference type="Gene3D" id="3.40.50.880">
    <property type="match status" value="1"/>
</dbReference>
<keyword evidence="2" id="KW-0645">Protease</keyword>
<dbReference type="GO" id="GO:0008236">
    <property type="term" value="F:serine-type peptidase activity"/>
    <property type="evidence" value="ECO:0007669"/>
    <property type="project" value="UniProtKB-KW"/>
</dbReference>
<protein>
    <submittedName>
        <fullName evidence="5">Dipeptidase E</fullName>
    </submittedName>
</protein>
<dbReference type="PANTHER" id="PTHR20842">
    <property type="entry name" value="PROTEASE S51 ALPHA-ASPARTYL DIPEPTIDASE"/>
    <property type="match status" value="1"/>
</dbReference>
<dbReference type="Proteomes" id="UP000198820">
    <property type="component" value="Unassembled WGS sequence"/>
</dbReference>
<evidence type="ECO:0000256" key="4">
    <source>
        <dbReference type="ARBA" id="ARBA00022825"/>
    </source>
</evidence>
<evidence type="ECO:0000256" key="1">
    <source>
        <dbReference type="ARBA" id="ARBA00006534"/>
    </source>
</evidence>
<dbReference type="InterPro" id="IPR005320">
    <property type="entry name" value="Peptidase_S51"/>
</dbReference>
<keyword evidence="3" id="KW-0378">Hydrolase</keyword>
<evidence type="ECO:0000256" key="3">
    <source>
        <dbReference type="ARBA" id="ARBA00022801"/>
    </source>
</evidence>
<dbReference type="Pfam" id="PF03575">
    <property type="entry name" value="Peptidase_S51"/>
    <property type="match status" value="1"/>
</dbReference>